<reference evidence="2" key="1">
    <citation type="submission" date="2017-04" db="EMBL/GenBank/DDBJ databases">
        <title>Unexpected and diverse lifestyles within the genus Limnohabitans.</title>
        <authorList>
            <person name="Kasalicky V."/>
            <person name="Mehrshad M."/>
            <person name="Andrei S.-A."/>
            <person name="Salcher M."/>
            <person name="Kratochvilova H."/>
            <person name="Simek K."/>
            <person name="Ghai R."/>
        </authorList>
    </citation>
    <scope>NUCLEOTIDE SEQUENCE [LARGE SCALE GENOMIC DNA]</scope>
    <source>
        <strain evidence="2">II-D5</strain>
    </source>
</reference>
<organism evidence="2 3">
    <name type="scientific">Limnohabitans planktonicus II-D5</name>
    <dbReference type="NCBI Taxonomy" id="1293045"/>
    <lineage>
        <taxon>Bacteria</taxon>
        <taxon>Pseudomonadati</taxon>
        <taxon>Pseudomonadota</taxon>
        <taxon>Betaproteobacteria</taxon>
        <taxon>Burkholderiales</taxon>
        <taxon>Comamonadaceae</taxon>
        <taxon>Limnohabitans</taxon>
    </lineage>
</organism>
<evidence type="ECO:0000256" key="1">
    <source>
        <dbReference type="ARBA" id="ARBA00009981"/>
    </source>
</evidence>
<name>A0A2T7UA02_9BURK</name>
<dbReference type="RefSeq" id="WP_053175087.1">
    <property type="nucleotide sequence ID" value="NZ_LFYT02000028.1"/>
</dbReference>
<dbReference type="InterPro" id="IPR036165">
    <property type="entry name" value="YefM-like_sf"/>
</dbReference>
<dbReference type="EMBL" id="LFYT02000028">
    <property type="protein sequence ID" value="PVE41508.1"/>
    <property type="molecule type" value="Genomic_DNA"/>
</dbReference>
<accession>A0A2T7UA02</accession>
<proteinExistence type="inferred from homology"/>
<keyword evidence="3" id="KW-1185">Reference proteome</keyword>
<sequence length="87" mass="9652">MKTLSSAEVQNRFGSIANIVKGGEPVAVTQYGTPTMMILPYAMATEALRDYKARQWVQFMDAMPSASPEAPELTPEQLNELVHELRP</sequence>
<evidence type="ECO:0000313" key="3">
    <source>
        <dbReference type="Proteomes" id="UP000037507"/>
    </source>
</evidence>
<dbReference type="SUPFAM" id="SSF143120">
    <property type="entry name" value="YefM-like"/>
    <property type="match status" value="1"/>
</dbReference>
<dbReference type="AlphaFoldDB" id="A0A2T7UA02"/>
<dbReference type="OrthoDB" id="165038at2"/>
<gene>
    <name evidence="2" type="ORF">H663_016620</name>
</gene>
<dbReference type="NCBIfam" id="TIGR01552">
    <property type="entry name" value="phd_fam"/>
    <property type="match status" value="1"/>
</dbReference>
<comment type="caution">
    <text evidence="2">The sequence shown here is derived from an EMBL/GenBank/DDBJ whole genome shotgun (WGS) entry which is preliminary data.</text>
</comment>
<dbReference type="Proteomes" id="UP000037507">
    <property type="component" value="Unassembled WGS sequence"/>
</dbReference>
<protein>
    <submittedName>
        <fullName evidence="2">Prevent-host-death family protein</fullName>
    </submittedName>
</protein>
<evidence type="ECO:0000313" key="2">
    <source>
        <dbReference type="EMBL" id="PVE41508.1"/>
    </source>
</evidence>
<comment type="similarity">
    <text evidence="1">Belongs to the phD/YefM antitoxin family.</text>
</comment>